<organism evidence="1">
    <name type="scientific">Anguilla anguilla</name>
    <name type="common">European freshwater eel</name>
    <name type="synonym">Muraena anguilla</name>
    <dbReference type="NCBI Taxonomy" id="7936"/>
    <lineage>
        <taxon>Eukaryota</taxon>
        <taxon>Metazoa</taxon>
        <taxon>Chordata</taxon>
        <taxon>Craniata</taxon>
        <taxon>Vertebrata</taxon>
        <taxon>Euteleostomi</taxon>
        <taxon>Actinopterygii</taxon>
        <taxon>Neopterygii</taxon>
        <taxon>Teleostei</taxon>
        <taxon>Anguilliformes</taxon>
        <taxon>Anguillidae</taxon>
        <taxon>Anguilla</taxon>
    </lineage>
</organism>
<sequence length="61" mass="6800">MYEKHRWGLPRPPSLPILHCCCSTEADGCSPFFKATPAGDELTPGISRSSHHAFCFSSFRM</sequence>
<reference evidence="1" key="1">
    <citation type="submission" date="2014-11" db="EMBL/GenBank/DDBJ databases">
        <authorList>
            <person name="Amaro Gonzalez C."/>
        </authorList>
    </citation>
    <scope>NUCLEOTIDE SEQUENCE</scope>
</reference>
<dbReference type="AlphaFoldDB" id="A0A0E9VJ42"/>
<accession>A0A0E9VJ42</accession>
<reference evidence="1" key="2">
    <citation type="journal article" date="2015" name="Fish Shellfish Immunol.">
        <title>Early steps in the European eel (Anguilla anguilla)-Vibrio vulnificus interaction in the gills: Role of the RtxA13 toxin.</title>
        <authorList>
            <person name="Callol A."/>
            <person name="Pajuelo D."/>
            <person name="Ebbesson L."/>
            <person name="Teles M."/>
            <person name="MacKenzie S."/>
            <person name="Amaro C."/>
        </authorList>
    </citation>
    <scope>NUCLEOTIDE SEQUENCE</scope>
</reference>
<protein>
    <submittedName>
        <fullName evidence="1">Uncharacterized protein</fullName>
    </submittedName>
</protein>
<dbReference type="EMBL" id="GBXM01030485">
    <property type="protein sequence ID" value="JAH78092.1"/>
    <property type="molecule type" value="Transcribed_RNA"/>
</dbReference>
<proteinExistence type="predicted"/>
<name>A0A0E9VJ42_ANGAN</name>
<evidence type="ECO:0000313" key="1">
    <source>
        <dbReference type="EMBL" id="JAH78092.1"/>
    </source>
</evidence>